<feature type="domain" description="SAM" evidence="3">
    <location>
        <begin position="235"/>
        <end position="298"/>
    </location>
</feature>
<dbReference type="SMART" id="SM00454">
    <property type="entry name" value="SAM"/>
    <property type="match status" value="1"/>
</dbReference>
<feature type="region of interest" description="Disordered" evidence="2">
    <location>
        <begin position="1"/>
        <end position="20"/>
    </location>
</feature>
<sequence length="304" mass="34300">MQDSNLPGRFDPEKAKNGHLAMLTETNDSLFTAASVDSSYSMIDHDPLEEDDDWVVVKKQRITILIPPPSPEQPQTEIPESNHIQTKSRRNVRRSSNIQKRRHQKPSKDGSKKPAVIPLDNKVSVDDQPKNAAVTPSDKRIQSACIRMKPRKSVHNLIAPLENRMLVNGSGHISGTPLLHQLSLVRFPDGNVAVPKKTRIIRRSRTIGGAPRLPVGALRVVNQRMRALNLERELKGFGGLRNWLVSQGLDRFIRIFEREKLGVYQLVNLTMSKLKDMGADAVGPRRKLIHALDRLCQPYYFKAL</sequence>
<reference evidence="5" key="1">
    <citation type="submission" date="2025-08" db="UniProtKB">
        <authorList>
            <consortium name="RefSeq"/>
        </authorList>
    </citation>
    <scope>IDENTIFICATION</scope>
</reference>
<dbReference type="Proteomes" id="UP000504607">
    <property type="component" value="Chromosome 1"/>
</dbReference>
<evidence type="ECO:0000256" key="2">
    <source>
        <dbReference type="SAM" id="MobiDB-lite"/>
    </source>
</evidence>
<evidence type="ECO:0000259" key="3">
    <source>
        <dbReference type="PROSITE" id="PS50105"/>
    </source>
</evidence>
<keyword evidence="1" id="KW-0677">Repeat</keyword>
<evidence type="ECO:0000313" key="5">
    <source>
        <dbReference type="RefSeq" id="XP_029121117.1"/>
    </source>
</evidence>
<dbReference type="PANTHER" id="PTHR10627">
    <property type="entry name" value="SCP160"/>
    <property type="match status" value="1"/>
</dbReference>
<dbReference type="SUPFAM" id="SSF47769">
    <property type="entry name" value="SAM/Pointed domain"/>
    <property type="match status" value="1"/>
</dbReference>
<protein>
    <submittedName>
        <fullName evidence="5">Uncharacterized protein LOC105043076 isoform X1</fullName>
    </submittedName>
</protein>
<feature type="compositionally biased region" description="Basic residues" evidence="2">
    <location>
        <begin position="86"/>
        <end position="105"/>
    </location>
</feature>
<feature type="region of interest" description="Disordered" evidence="2">
    <location>
        <begin position="66"/>
        <end position="133"/>
    </location>
</feature>
<dbReference type="InterPro" id="IPR001660">
    <property type="entry name" value="SAM"/>
</dbReference>
<gene>
    <name evidence="5" type="primary">LOC105043076</name>
</gene>
<accession>A0A8N4EZP4</accession>
<dbReference type="InterPro" id="IPR013761">
    <property type="entry name" value="SAM/pointed_sf"/>
</dbReference>
<keyword evidence="4" id="KW-1185">Reference proteome</keyword>
<organism evidence="4 5">
    <name type="scientific">Elaeis guineensis var. tenera</name>
    <name type="common">Oil palm</name>
    <dbReference type="NCBI Taxonomy" id="51953"/>
    <lineage>
        <taxon>Eukaryota</taxon>
        <taxon>Viridiplantae</taxon>
        <taxon>Streptophyta</taxon>
        <taxon>Embryophyta</taxon>
        <taxon>Tracheophyta</taxon>
        <taxon>Spermatophyta</taxon>
        <taxon>Magnoliopsida</taxon>
        <taxon>Liliopsida</taxon>
        <taxon>Arecaceae</taxon>
        <taxon>Arecoideae</taxon>
        <taxon>Cocoseae</taxon>
        <taxon>Elaeidinae</taxon>
        <taxon>Elaeis</taxon>
    </lineage>
</organism>
<dbReference type="Gene3D" id="1.10.150.50">
    <property type="entry name" value="Transcription Factor, Ets-1"/>
    <property type="match status" value="1"/>
</dbReference>
<proteinExistence type="predicted"/>
<dbReference type="CDD" id="cd09487">
    <property type="entry name" value="SAM_superfamily"/>
    <property type="match status" value="1"/>
</dbReference>
<dbReference type="OrthoDB" id="271862at2759"/>
<dbReference type="PANTHER" id="PTHR10627:SF68">
    <property type="entry name" value="F26K24.15 PROTEIN-RELATED"/>
    <property type="match status" value="1"/>
</dbReference>
<name>A0A8N4EZP4_ELAGV</name>
<dbReference type="Pfam" id="PF07647">
    <property type="entry name" value="SAM_2"/>
    <property type="match status" value="1"/>
</dbReference>
<feature type="compositionally biased region" description="Polar residues" evidence="2">
    <location>
        <begin position="73"/>
        <end position="85"/>
    </location>
</feature>
<dbReference type="AlphaFoldDB" id="A0A8N4EZP4"/>
<evidence type="ECO:0000256" key="1">
    <source>
        <dbReference type="ARBA" id="ARBA00022737"/>
    </source>
</evidence>
<evidence type="ECO:0000313" key="4">
    <source>
        <dbReference type="Proteomes" id="UP000504607"/>
    </source>
</evidence>
<dbReference type="PROSITE" id="PS50105">
    <property type="entry name" value="SAM_DOMAIN"/>
    <property type="match status" value="1"/>
</dbReference>
<dbReference type="RefSeq" id="XP_029121117.1">
    <property type="nucleotide sequence ID" value="XM_029265284.1"/>
</dbReference>